<reference evidence="1" key="1">
    <citation type="submission" date="2020-05" db="EMBL/GenBank/DDBJ databases">
        <title>Large-scale comparative analyses of tick genomes elucidate their genetic diversity and vector capacities.</title>
        <authorList>
            <person name="Jia N."/>
            <person name="Wang J."/>
            <person name="Shi W."/>
            <person name="Du L."/>
            <person name="Sun Y."/>
            <person name="Zhan W."/>
            <person name="Jiang J."/>
            <person name="Wang Q."/>
            <person name="Zhang B."/>
            <person name="Ji P."/>
            <person name="Sakyi L.B."/>
            <person name="Cui X."/>
            <person name="Yuan T."/>
            <person name="Jiang B."/>
            <person name="Yang W."/>
            <person name="Lam T.T.-Y."/>
            <person name="Chang Q."/>
            <person name="Ding S."/>
            <person name="Wang X."/>
            <person name="Zhu J."/>
            <person name="Ruan X."/>
            <person name="Zhao L."/>
            <person name="Wei J."/>
            <person name="Que T."/>
            <person name="Du C."/>
            <person name="Cheng J."/>
            <person name="Dai P."/>
            <person name="Han X."/>
            <person name="Huang E."/>
            <person name="Gao Y."/>
            <person name="Liu J."/>
            <person name="Shao H."/>
            <person name="Ye R."/>
            <person name="Li L."/>
            <person name="Wei W."/>
            <person name="Wang X."/>
            <person name="Wang C."/>
            <person name="Yang T."/>
            <person name="Huo Q."/>
            <person name="Li W."/>
            <person name="Guo W."/>
            <person name="Chen H."/>
            <person name="Zhou L."/>
            <person name="Ni X."/>
            <person name="Tian J."/>
            <person name="Zhou Y."/>
            <person name="Sheng Y."/>
            <person name="Liu T."/>
            <person name="Pan Y."/>
            <person name="Xia L."/>
            <person name="Li J."/>
            <person name="Zhao F."/>
            <person name="Cao W."/>
        </authorList>
    </citation>
    <scope>NUCLEOTIDE SEQUENCE</scope>
    <source>
        <strain evidence="1">Hyas-2018</strain>
    </source>
</reference>
<protein>
    <submittedName>
        <fullName evidence="1">Uncharacterized protein</fullName>
    </submittedName>
</protein>
<proteinExistence type="predicted"/>
<dbReference type="EMBL" id="CM023482">
    <property type="protein sequence ID" value="KAH6939063.1"/>
    <property type="molecule type" value="Genomic_DNA"/>
</dbReference>
<evidence type="ECO:0000313" key="2">
    <source>
        <dbReference type="Proteomes" id="UP000821845"/>
    </source>
</evidence>
<name>A0ACB7SZ01_HYAAI</name>
<comment type="caution">
    <text evidence="1">The sequence shown here is derived from an EMBL/GenBank/DDBJ whole genome shotgun (WGS) entry which is preliminary data.</text>
</comment>
<sequence length="229" mass="24892">MRKAGGLARKVPLPFQLPSVRLVGRSGTTFTPVADLLPQHGKQGEDEEGSDEIAAPTAALATRTSAESVLICKRTPRVRVTQRNTTTHRYQKKGKITPHDSSRKTLRVLSRVCPFERRGSRSSSIVPRVLGEPHTAQRIAQSVRSATPRCHAQSRLAIRNVGQRCASGLPAQRYRTSRMPAASAVAASTRAVQRLKGRLTEFPLSSWRPCGALTSSSSTSRLLAAHSLL</sequence>
<evidence type="ECO:0000313" key="1">
    <source>
        <dbReference type="EMBL" id="KAH6939063.1"/>
    </source>
</evidence>
<dbReference type="Proteomes" id="UP000821845">
    <property type="component" value="Chromosome 2"/>
</dbReference>
<keyword evidence="2" id="KW-1185">Reference proteome</keyword>
<gene>
    <name evidence="1" type="ORF">HPB50_015705</name>
</gene>
<organism evidence="1 2">
    <name type="scientific">Hyalomma asiaticum</name>
    <name type="common">Tick</name>
    <dbReference type="NCBI Taxonomy" id="266040"/>
    <lineage>
        <taxon>Eukaryota</taxon>
        <taxon>Metazoa</taxon>
        <taxon>Ecdysozoa</taxon>
        <taxon>Arthropoda</taxon>
        <taxon>Chelicerata</taxon>
        <taxon>Arachnida</taxon>
        <taxon>Acari</taxon>
        <taxon>Parasitiformes</taxon>
        <taxon>Ixodida</taxon>
        <taxon>Ixodoidea</taxon>
        <taxon>Ixodidae</taxon>
        <taxon>Hyalomminae</taxon>
        <taxon>Hyalomma</taxon>
    </lineage>
</organism>
<accession>A0ACB7SZ01</accession>